<dbReference type="AlphaFoldDB" id="A0A2P2NCA3"/>
<accession>A0A2P2NCA3</accession>
<protein>
    <submittedName>
        <fullName evidence="2">Uncharacterized protein</fullName>
    </submittedName>
</protein>
<evidence type="ECO:0000256" key="1">
    <source>
        <dbReference type="SAM" id="MobiDB-lite"/>
    </source>
</evidence>
<sequence>MMPLPKKKTKNAQAVTRVCL</sequence>
<name>A0A2P2NCA3_RHIMU</name>
<evidence type="ECO:0000313" key="2">
    <source>
        <dbReference type="EMBL" id="MBX40070.1"/>
    </source>
</evidence>
<feature type="compositionally biased region" description="Basic residues" evidence="1">
    <location>
        <begin position="1"/>
        <end position="10"/>
    </location>
</feature>
<proteinExistence type="predicted"/>
<dbReference type="EMBL" id="GGEC01059586">
    <property type="protein sequence ID" value="MBX40070.1"/>
    <property type="molecule type" value="Transcribed_RNA"/>
</dbReference>
<organism evidence="2">
    <name type="scientific">Rhizophora mucronata</name>
    <name type="common">Asiatic mangrove</name>
    <dbReference type="NCBI Taxonomy" id="61149"/>
    <lineage>
        <taxon>Eukaryota</taxon>
        <taxon>Viridiplantae</taxon>
        <taxon>Streptophyta</taxon>
        <taxon>Embryophyta</taxon>
        <taxon>Tracheophyta</taxon>
        <taxon>Spermatophyta</taxon>
        <taxon>Magnoliopsida</taxon>
        <taxon>eudicotyledons</taxon>
        <taxon>Gunneridae</taxon>
        <taxon>Pentapetalae</taxon>
        <taxon>rosids</taxon>
        <taxon>fabids</taxon>
        <taxon>Malpighiales</taxon>
        <taxon>Rhizophoraceae</taxon>
        <taxon>Rhizophora</taxon>
    </lineage>
</organism>
<feature type="region of interest" description="Disordered" evidence="1">
    <location>
        <begin position="1"/>
        <end position="20"/>
    </location>
</feature>
<reference evidence="2" key="1">
    <citation type="submission" date="2018-02" db="EMBL/GenBank/DDBJ databases">
        <title>Rhizophora mucronata_Transcriptome.</title>
        <authorList>
            <person name="Meera S.P."/>
            <person name="Sreeshan A."/>
            <person name="Augustine A."/>
        </authorList>
    </citation>
    <scope>NUCLEOTIDE SEQUENCE</scope>
    <source>
        <tissue evidence="2">Leaf</tissue>
    </source>
</reference>